<proteinExistence type="predicted"/>
<gene>
    <name evidence="1" type="ORF">LCGC14_2290290</name>
</gene>
<dbReference type="PIRSF" id="PIRSF025560">
    <property type="entry name" value="UCP025560"/>
    <property type="match status" value="1"/>
</dbReference>
<dbReference type="AlphaFoldDB" id="A0A0F9CRE0"/>
<comment type="caution">
    <text evidence="1">The sequence shown here is derived from an EMBL/GenBank/DDBJ whole genome shotgun (WGS) entry which is preliminary data.</text>
</comment>
<reference evidence="1" key="1">
    <citation type="journal article" date="2015" name="Nature">
        <title>Complex archaea that bridge the gap between prokaryotes and eukaryotes.</title>
        <authorList>
            <person name="Spang A."/>
            <person name="Saw J.H."/>
            <person name="Jorgensen S.L."/>
            <person name="Zaremba-Niedzwiedzka K."/>
            <person name="Martijn J."/>
            <person name="Lind A.E."/>
            <person name="van Eijk R."/>
            <person name="Schleper C."/>
            <person name="Guy L."/>
            <person name="Ettema T.J."/>
        </authorList>
    </citation>
    <scope>NUCLEOTIDE SEQUENCE</scope>
</reference>
<name>A0A0F9CRE0_9ZZZZ</name>
<evidence type="ECO:0008006" key="2">
    <source>
        <dbReference type="Google" id="ProtNLM"/>
    </source>
</evidence>
<evidence type="ECO:0000313" key="1">
    <source>
        <dbReference type="EMBL" id="KKL51958.1"/>
    </source>
</evidence>
<organism evidence="1">
    <name type="scientific">marine sediment metagenome</name>
    <dbReference type="NCBI Taxonomy" id="412755"/>
    <lineage>
        <taxon>unclassified sequences</taxon>
        <taxon>metagenomes</taxon>
        <taxon>ecological metagenomes</taxon>
    </lineage>
</organism>
<protein>
    <recommendedName>
        <fullName evidence="2">DUF1318 domain-containing protein</fullName>
    </recommendedName>
</protein>
<dbReference type="Pfam" id="PF07027">
    <property type="entry name" value="DUF1318"/>
    <property type="match status" value="1"/>
</dbReference>
<dbReference type="EMBL" id="LAZR01032062">
    <property type="protein sequence ID" value="KKL51958.1"/>
    <property type="molecule type" value="Genomic_DNA"/>
</dbReference>
<dbReference type="InterPro" id="IPR008309">
    <property type="entry name" value="YdbL"/>
</dbReference>
<sequence length="111" mass="11973">MSRVKNKKLNMITLLSAVCLSFSAWAISLDDAKNQGLVGEDSSGYLGLVVQNAAAKAVVDEINAKRKAQYLKLAKKNNLSLAQVEALAAAKTIEKTQAGHFVEVNGKWVKK</sequence>
<accession>A0A0F9CRE0</accession>